<dbReference type="OrthoDB" id="9796786at2"/>
<keyword evidence="2" id="KW-1185">Reference proteome</keyword>
<proteinExistence type="predicted"/>
<name>A0A127VIC9_9SPHI</name>
<organism evidence="1 2">
    <name type="scientific">Pedobacter cryoconitis</name>
    <dbReference type="NCBI Taxonomy" id="188932"/>
    <lineage>
        <taxon>Bacteria</taxon>
        <taxon>Pseudomonadati</taxon>
        <taxon>Bacteroidota</taxon>
        <taxon>Sphingobacteriia</taxon>
        <taxon>Sphingobacteriales</taxon>
        <taxon>Sphingobacteriaceae</taxon>
        <taxon>Pedobacter</taxon>
    </lineage>
</organism>
<dbReference type="PATRIC" id="fig|188932.3.peg.4256"/>
<gene>
    <name evidence="1" type="ORF">AY601_4100</name>
</gene>
<accession>A0A127VIC9</accession>
<dbReference type="AlphaFoldDB" id="A0A127VIC9"/>
<reference evidence="1 2" key="1">
    <citation type="submission" date="2016-03" db="EMBL/GenBank/DDBJ databases">
        <title>Complete genome sequence of Pedobacter cryoconitis PAMC 27485.</title>
        <authorList>
            <person name="Lee J."/>
            <person name="Kim O.-S."/>
        </authorList>
    </citation>
    <scope>NUCLEOTIDE SEQUENCE [LARGE SCALE GENOMIC DNA]</scope>
    <source>
        <strain evidence="1 2">PAMC 27485</strain>
    </source>
</reference>
<dbReference type="RefSeq" id="WP_068404508.1">
    <property type="nucleotide sequence ID" value="NZ_CP014504.1"/>
</dbReference>
<sequence>MENGQLESESKERNRILKNFLEEFFDFYTLRKVGFFPKEMKKTDIHGQAKRICEWFSFKTVFEYGVSKIRCHISYADGYRPQHVDVDGELQHEPFITEIGGIYE</sequence>
<protein>
    <submittedName>
        <fullName evidence="1">Uncharacterized protein</fullName>
    </submittedName>
</protein>
<dbReference type="Proteomes" id="UP000071561">
    <property type="component" value="Chromosome"/>
</dbReference>
<dbReference type="KEGG" id="pcm:AY601_4100"/>
<dbReference type="EMBL" id="CP014504">
    <property type="protein sequence ID" value="AMQ00951.1"/>
    <property type="molecule type" value="Genomic_DNA"/>
</dbReference>
<evidence type="ECO:0000313" key="1">
    <source>
        <dbReference type="EMBL" id="AMQ00951.1"/>
    </source>
</evidence>
<evidence type="ECO:0000313" key="2">
    <source>
        <dbReference type="Proteomes" id="UP000071561"/>
    </source>
</evidence>